<feature type="region of interest" description="RNA binding" evidence="4">
    <location>
        <begin position="254"/>
        <end position="260"/>
    </location>
</feature>
<feature type="region of interest" description="RNA binding; important for wobble base 34 recognition" evidence="4">
    <location>
        <begin position="278"/>
        <end position="282"/>
    </location>
</feature>
<feature type="binding site" evidence="4">
    <location>
        <position position="196"/>
    </location>
    <ligand>
        <name>substrate</name>
    </ligand>
</feature>
<dbReference type="GO" id="GO:0008479">
    <property type="term" value="F:tRNA-guanosine(34) queuine transglycosylase activity"/>
    <property type="evidence" value="ECO:0007669"/>
    <property type="project" value="UniProtKB-UniRule"/>
</dbReference>
<evidence type="ECO:0000313" key="7">
    <source>
        <dbReference type="Proteomes" id="UP000334923"/>
    </source>
</evidence>
<keyword evidence="2 4" id="KW-0808">Transferase</keyword>
<keyword evidence="1 4" id="KW-0328">Glycosyltransferase</keyword>
<dbReference type="PANTHER" id="PTHR46499:SF1">
    <property type="entry name" value="QUEUINE TRNA-RIBOSYLTRANSFERASE"/>
    <property type="match status" value="1"/>
</dbReference>
<dbReference type="UniPathway" id="UPA00392"/>
<gene>
    <name evidence="4 6" type="primary">tgt</name>
    <name evidence="6" type="ORF">MAMT_01136</name>
</gene>
<dbReference type="EC" id="2.4.2.29" evidence="4"/>
<dbReference type="NCBIfam" id="TIGR00449">
    <property type="entry name" value="tgt_general"/>
    <property type="match status" value="1"/>
</dbReference>
<dbReference type="Proteomes" id="UP000334923">
    <property type="component" value="Unassembled WGS sequence"/>
</dbReference>
<comment type="cofactor">
    <cofactor evidence="4">
        <name>Zn(2+)</name>
        <dbReference type="ChEBI" id="CHEBI:29105"/>
    </cofactor>
    <text evidence="4">Binds 1 zinc ion per subunit.</text>
</comment>
<reference evidence="6 7" key="1">
    <citation type="submission" date="2019-09" db="EMBL/GenBank/DDBJ databases">
        <authorList>
            <person name="Cremers G."/>
        </authorList>
    </citation>
    <scope>NUCLEOTIDE SEQUENCE [LARGE SCALE GENOMIC DNA]</scope>
    <source>
        <strain evidence="6">4A</strain>
    </source>
</reference>
<dbReference type="AlphaFoldDB" id="A0A5E6MJT2"/>
<accession>A0A5E6MJT2</accession>
<comment type="subunit">
    <text evidence="4">Homodimer. Within each dimer, one monomer is responsible for RNA recognition and catalysis, while the other monomer binds to the replacement base PreQ1.</text>
</comment>
<feature type="binding site" evidence="4">
    <location>
        <position position="342"/>
    </location>
    <ligand>
        <name>Zn(2+)</name>
        <dbReference type="ChEBI" id="CHEBI:29105"/>
    </ligand>
</feature>
<feature type="active site" description="Nucleophile" evidence="4">
    <location>
        <position position="273"/>
    </location>
</feature>
<feature type="binding site" evidence="4">
    <location>
        <begin position="90"/>
        <end position="94"/>
    </location>
    <ligand>
        <name>substrate</name>
    </ligand>
</feature>
<feature type="active site" description="Proton acceptor" evidence="4">
    <location>
        <position position="90"/>
    </location>
</feature>
<dbReference type="GO" id="GO:0005829">
    <property type="term" value="C:cytosol"/>
    <property type="evidence" value="ECO:0007669"/>
    <property type="project" value="TreeGrafter"/>
</dbReference>
<dbReference type="InterPro" id="IPR036511">
    <property type="entry name" value="TGT-like_sf"/>
</dbReference>
<evidence type="ECO:0000313" key="6">
    <source>
        <dbReference type="EMBL" id="VVM06327.1"/>
    </source>
</evidence>
<dbReference type="PANTHER" id="PTHR46499">
    <property type="entry name" value="QUEUINE TRNA-RIBOSYLTRANSFERASE"/>
    <property type="match status" value="1"/>
</dbReference>
<dbReference type="GO" id="GO:0046872">
    <property type="term" value="F:metal ion binding"/>
    <property type="evidence" value="ECO:0007669"/>
    <property type="project" value="UniProtKB-KW"/>
</dbReference>
<comment type="similarity">
    <text evidence="4">Belongs to the queuine tRNA-ribosyltransferase family.</text>
</comment>
<protein>
    <recommendedName>
        <fullName evidence="4">Queuine tRNA-ribosyltransferase</fullName>
        <ecNumber evidence="4">2.4.2.29</ecNumber>
    </recommendedName>
    <alternativeName>
        <fullName evidence="4">Guanine insertion enzyme</fullName>
    </alternativeName>
    <alternativeName>
        <fullName evidence="4">tRNA-guanine transglycosylase</fullName>
    </alternativeName>
</protein>
<comment type="pathway">
    <text evidence="4">tRNA modification; tRNA-queuosine biosynthesis.</text>
</comment>
<evidence type="ECO:0000256" key="3">
    <source>
        <dbReference type="ARBA" id="ARBA00022694"/>
    </source>
</evidence>
<feature type="binding site" evidence="4">
    <location>
        <position position="313"/>
    </location>
    <ligand>
        <name>Zn(2+)</name>
        <dbReference type="ChEBI" id="CHEBI:29105"/>
    </ligand>
</feature>
<evidence type="ECO:0000259" key="5">
    <source>
        <dbReference type="Pfam" id="PF01702"/>
    </source>
</evidence>
<dbReference type="HAMAP" id="MF_00168">
    <property type="entry name" value="Q_tRNA_Tgt"/>
    <property type="match status" value="1"/>
</dbReference>
<evidence type="ECO:0000256" key="4">
    <source>
        <dbReference type="HAMAP-Rule" id="MF_00168"/>
    </source>
</evidence>
<keyword evidence="3 4" id="KW-0819">tRNA processing</keyword>
<feature type="domain" description="tRNA-guanine(15) transglycosylase-like" evidence="5">
    <location>
        <begin position="12"/>
        <end position="375"/>
    </location>
</feature>
<keyword evidence="4" id="KW-0479">Metal-binding</keyword>
<keyword evidence="4" id="KW-0671">Queuosine biosynthesis</keyword>
<keyword evidence="7" id="KW-1185">Reference proteome</keyword>
<dbReference type="SUPFAM" id="SSF51713">
    <property type="entry name" value="tRNA-guanine transglycosylase"/>
    <property type="match status" value="1"/>
</dbReference>
<evidence type="ECO:0000256" key="1">
    <source>
        <dbReference type="ARBA" id="ARBA00022676"/>
    </source>
</evidence>
<feature type="binding site" evidence="4">
    <location>
        <position position="316"/>
    </location>
    <ligand>
        <name>Zn(2+)</name>
        <dbReference type="ChEBI" id="CHEBI:29105"/>
    </ligand>
</feature>
<dbReference type="Pfam" id="PF01702">
    <property type="entry name" value="TGT"/>
    <property type="match status" value="1"/>
</dbReference>
<dbReference type="Gene3D" id="3.20.20.105">
    <property type="entry name" value="Queuine tRNA-ribosyltransferase-like"/>
    <property type="match status" value="1"/>
</dbReference>
<feature type="binding site" evidence="4">
    <location>
        <position position="144"/>
    </location>
    <ligand>
        <name>substrate</name>
    </ligand>
</feature>
<dbReference type="NCBIfam" id="TIGR00430">
    <property type="entry name" value="Q_tRNA_tgt"/>
    <property type="match status" value="1"/>
</dbReference>
<dbReference type="InterPro" id="IPR002616">
    <property type="entry name" value="tRNA_ribo_trans-like"/>
</dbReference>
<feature type="binding site" evidence="4">
    <location>
        <position position="311"/>
    </location>
    <ligand>
        <name>Zn(2+)</name>
        <dbReference type="ChEBI" id="CHEBI:29105"/>
    </ligand>
</feature>
<dbReference type="InterPro" id="IPR004803">
    <property type="entry name" value="TGT"/>
</dbReference>
<sequence length="381" mass="41953">MKFRVIGSAADQARVGELNTGHGLVRTPAFMPVGTRGTVKGVFPRDLLDLGAQVILCNTYHLLLRPGIDLLRDLGGLHRFLGWPGAILTDSGGYQVFSLSSLRRVDDHGVVFRSHLDGSPLFLSPELAVEFQLIAGSDLIMSLDECPPWPASPSELDQAVRRTVLWAARGKEAWERLQDSHASFPTPEAGLFGIVQGGGDARLRALCAEELGAIGFDGFAIGGVSVGEPPEEGLRAVAETVVHLDPARPRYVMGVGEPWQMVEMVNLGVDLFDCVLPTRLARHGVAYTGMGRISLRNSSFRLDPAPISSECGCYTCRNFSRAYLRHLLKSEEILGLMLLTLHNLYFYLCLMKEMRTALERGCWEAFLAEKRKRREEFEEGG</sequence>
<dbReference type="InterPro" id="IPR050076">
    <property type="entry name" value="ArchSynthase1/Queuine_TRR"/>
</dbReference>
<name>A0A5E6MJT2_9BACT</name>
<dbReference type="EMBL" id="CABFVA020000065">
    <property type="protein sequence ID" value="VVM06327.1"/>
    <property type="molecule type" value="Genomic_DNA"/>
</dbReference>
<evidence type="ECO:0000256" key="2">
    <source>
        <dbReference type="ARBA" id="ARBA00022679"/>
    </source>
</evidence>
<comment type="catalytic activity">
    <reaction evidence="4">
        <text>7-aminomethyl-7-carbaguanine + guanosine(34) in tRNA = 7-aminomethyl-7-carbaguanosine(34) in tRNA + guanine</text>
        <dbReference type="Rhea" id="RHEA:24104"/>
        <dbReference type="Rhea" id="RHEA-COMP:10341"/>
        <dbReference type="Rhea" id="RHEA-COMP:10342"/>
        <dbReference type="ChEBI" id="CHEBI:16235"/>
        <dbReference type="ChEBI" id="CHEBI:58703"/>
        <dbReference type="ChEBI" id="CHEBI:74269"/>
        <dbReference type="ChEBI" id="CHEBI:82833"/>
        <dbReference type="EC" id="2.4.2.29"/>
    </reaction>
</comment>
<comment type="function">
    <text evidence="4">Catalyzes the base-exchange of a guanine (G) residue with the queuine precursor 7-aminomethyl-7-deazaguanine (PreQ1) at position 34 (anticodon wobble position) in tRNAs with GU(N) anticodons (tRNA-Asp, -Asn, -His and -Tyr). Catalysis occurs through a double-displacement mechanism. The nucleophile active site attacks the C1' of nucleotide 34 to detach the guanine base from the RNA, forming a covalent enzyme-RNA intermediate. The proton acceptor active site deprotonates the incoming PreQ1, allowing a nucleophilic attack on the C1' of the ribose to form the product. After dissociation, two additional enzymatic reactions on the tRNA convert PreQ1 to queuine (Q), resulting in the hypermodified nucleoside queuosine (7-(((4,5-cis-dihydroxy-2-cyclopenten-1-yl)amino)methyl)-7-deazaguanosine).</text>
</comment>
<proteinExistence type="inferred from homology"/>
<dbReference type="GO" id="GO:0008616">
    <property type="term" value="P:tRNA queuosine(34) biosynthetic process"/>
    <property type="evidence" value="ECO:0007669"/>
    <property type="project" value="UniProtKB-UniRule"/>
</dbReference>
<keyword evidence="4" id="KW-0862">Zinc</keyword>
<organism evidence="6 7">
    <name type="scientific">Methylacidimicrobium tartarophylax</name>
    <dbReference type="NCBI Taxonomy" id="1041768"/>
    <lineage>
        <taxon>Bacteria</taxon>
        <taxon>Pseudomonadati</taxon>
        <taxon>Verrucomicrobiota</taxon>
        <taxon>Methylacidimicrobium</taxon>
    </lineage>
</organism>
<feature type="binding site" evidence="4">
    <location>
        <position position="223"/>
    </location>
    <ligand>
        <name>substrate</name>
    </ligand>
</feature>
<dbReference type="OrthoDB" id="9805417at2"/>